<evidence type="ECO:0000313" key="5">
    <source>
        <dbReference type="EMBL" id="EMZ26125.1"/>
    </source>
</evidence>
<keyword evidence="6" id="KW-1185">Reference proteome</keyword>
<dbReference type="InterPro" id="IPR004474">
    <property type="entry name" value="LytR_CpsA_psr"/>
</dbReference>
<proteinExistence type="inferred from homology"/>
<dbReference type="PANTHER" id="PTHR33392">
    <property type="entry name" value="POLYISOPRENYL-TEICHOIC ACID--PEPTIDOGLYCAN TEICHOIC ACID TRANSFERASE TAGU"/>
    <property type="match status" value="1"/>
</dbReference>
<sequence length="369" mass="41750">MGGNKKKKRKKRKIIIFIVELILLIILLAALFLWSKYQRMEHVDNIETEDVVNNDLANTTQEVLKGYTNIAVFGLDNEKSGVFTSGNSDMIMIASINNDTKEVKVVSVYRDTYLNVGTNEDRYYWKANYAYNHGGPEQAVRMLNQNLDLDIADYVAVDFYAVCKVIDLLGGLEINVEEGAMMDEINIYIAETAAYTGLEPHMIEHPGVQTLDGVQATAYCRIRHDATDFRRAQRQREVLSKMIEKTKSSDILTINKIINAVLDDIRTDLTEMQMISMAAQLLNYELVGTTGFPFELYTFDLSRKYIVAPCDLEKNVRELHAYLFGEYDYTPSPTVLDLSRAIAEDTGKGVGDEQVTGVEEDHYNTNAAE</sequence>
<gene>
    <name evidence="5" type="ORF">C823_02618</name>
</gene>
<dbReference type="Gene3D" id="3.40.630.190">
    <property type="entry name" value="LCP protein"/>
    <property type="match status" value="1"/>
</dbReference>
<comment type="similarity">
    <text evidence="1">Belongs to the LytR/CpsA/Psr (LCP) family.</text>
</comment>
<dbReference type="OrthoDB" id="27330at2"/>
<dbReference type="EMBL" id="AQFT01000085">
    <property type="protein sequence ID" value="EMZ26125.1"/>
    <property type="molecule type" value="Genomic_DNA"/>
</dbReference>
<keyword evidence="3" id="KW-0812">Transmembrane</keyword>
<dbReference type="HOGENOM" id="CLU_016455_1_1_9"/>
<dbReference type="Pfam" id="PF03816">
    <property type="entry name" value="LytR_cpsA_psr"/>
    <property type="match status" value="1"/>
</dbReference>
<dbReference type="STRING" id="1235802.C823_02618"/>
<accession>N2AIL8</accession>
<comment type="caution">
    <text evidence="5">The sequence shown here is derived from an EMBL/GenBank/DDBJ whole genome shotgun (WGS) entry which is preliminary data.</text>
</comment>
<evidence type="ECO:0000256" key="3">
    <source>
        <dbReference type="SAM" id="Phobius"/>
    </source>
</evidence>
<dbReference type="eggNOG" id="COG1316">
    <property type="taxonomic scope" value="Bacteria"/>
</dbReference>
<dbReference type="PATRIC" id="fig|1235802.3.peg.2768"/>
<organism evidence="5 6">
    <name type="scientific">Eubacterium plexicaudatum ASF492</name>
    <dbReference type="NCBI Taxonomy" id="1235802"/>
    <lineage>
        <taxon>Bacteria</taxon>
        <taxon>Bacillati</taxon>
        <taxon>Bacillota</taxon>
        <taxon>Clostridia</taxon>
        <taxon>Eubacteriales</taxon>
        <taxon>Eubacteriaceae</taxon>
        <taxon>Eubacterium</taxon>
    </lineage>
</organism>
<reference evidence="5 6" key="1">
    <citation type="journal article" date="2014" name="Genome Announc.">
        <title>Draft genome sequences of the altered schaedler flora, a defined bacterial community from gnotobiotic mice.</title>
        <authorList>
            <person name="Wannemuehler M.J."/>
            <person name="Overstreet A.M."/>
            <person name="Ward D.V."/>
            <person name="Phillips G.J."/>
        </authorList>
    </citation>
    <scope>NUCLEOTIDE SEQUENCE [LARGE SCALE GENOMIC DNA]</scope>
    <source>
        <strain evidence="5 6">ASF492</strain>
    </source>
</reference>
<name>N2AIL8_9FIRM</name>
<dbReference type="InterPro" id="IPR050922">
    <property type="entry name" value="LytR/CpsA/Psr_CW_biosynth"/>
</dbReference>
<dbReference type="Proteomes" id="UP000012589">
    <property type="component" value="Unassembled WGS sequence"/>
</dbReference>
<dbReference type="PANTHER" id="PTHR33392:SF6">
    <property type="entry name" value="POLYISOPRENYL-TEICHOIC ACID--PEPTIDOGLYCAN TEICHOIC ACID TRANSFERASE TAGU"/>
    <property type="match status" value="1"/>
</dbReference>
<dbReference type="AlphaFoldDB" id="N2AIL8"/>
<feature type="region of interest" description="Disordered" evidence="2">
    <location>
        <begin position="347"/>
        <end position="369"/>
    </location>
</feature>
<evidence type="ECO:0000313" key="6">
    <source>
        <dbReference type="Proteomes" id="UP000012589"/>
    </source>
</evidence>
<keyword evidence="3" id="KW-1133">Transmembrane helix</keyword>
<evidence type="ECO:0000256" key="1">
    <source>
        <dbReference type="ARBA" id="ARBA00006068"/>
    </source>
</evidence>
<dbReference type="NCBIfam" id="TIGR00350">
    <property type="entry name" value="lytR_cpsA_psr"/>
    <property type="match status" value="1"/>
</dbReference>
<evidence type="ECO:0000256" key="2">
    <source>
        <dbReference type="SAM" id="MobiDB-lite"/>
    </source>
</evidence>
<feature type="transmembrane region" description="Helical" evidence="3">
    <location>
        <begin position="14"/>
        <end position="34"/>
    </location>
</feature>
<keyword evidence="3" id="KW-0472">Membrane</keyword>
<protein>
    <recommendedName>
        <fullName evidence="4">Cell envelope-related transcriptional attenuator domain-containing protein</fullName>
    </recommendedName>
</protein>
<feature type="domain" description="Cell envelope-related transcriptional attenuator" evidence="4">
    <location>
        <begin position="87"/>
        <end position="247"/>
    </location>
</feature>
<evidence type="ECO:0000259" key="4">
    <source>
        <dbReference type="Pfam" id="PF03816"/>
    </source>
</evidence>